<keyword evidence="3 6" id="KW-0560">Oxidoreductase</keyword>
<dbReference type="GO" id="GO:0006629">
    <property type="term" value="P:lipid metabolic process"/>
    <property type="evidence" value="ECO:0007669"/>
    <property type="project" value="UniProtKB-ARBA"/>
</dbReference>
<keyword evidence="5 6" id="KW-0349">Heme</keyword>
<keyword evidence="4 5" id="KW-0408">Iron</keyword>
<keyword evidence="2 5" id="KW-0479">Metal-binding</keyword>
<dbReference type="EnsemblPlants" id="Ma11_t03380.1">
    <property type="protein sequence ID" value="Ma11_p03380.1"/>
    <property type="gene ID" value="Ma11_g03380"/>
</dbReference>
<dbReference type="OMA" id="EEGMGTN"/>
<keyword evidence="6" id="KW-0503">Monooxygenase</keyword>
<dbReference type="InterPro" id="IPR017972">
    <property type="entry name" value="Cyt_P450_CS"/>
</dbReference>
<dbReference type="GO" id="GO:0004497">
    <property type="term" value="F:monooxygenase activity"/>
    <property type="evidence" value="ECO:0007669"/>
    <property type="project" value="UniProtKB-KW"/>
</dbReference>
<dbReference type="GO" id="GO:0020037">
    <property type="term" value="F:heme binding"/>
    <property type="evidence" value="ECO:0007669"/>
    <property type="project" value="InterPro"/>
</dbReference>
<dbReference type="InterPro" id="IPR001128">
    <property type="entry name" value="Cyt_P450"/>
</dbReference>
<dbReference type="OrthoDB" id="1470350at2759"/>
<keyword evidence="9" id="KW-1185">Reference proteome</keyword>
<dbReference type="Gene3D" id="1.10.630.10">
    <property type="entry name" value="Cytochrome P450"/>
    <property type="match status" value="1"/>
</dbReference>
<dbReference type="GO" id="GO:0005506">
    <property type="term" value="F:iron ion binding"/>
    <property type="evidence" value="ECO:0007669"/>
    <property type="project" value="InterPro"/>
</dbReference>
<dbReference type="GO" id="GO:0016705">
    <property type="term" value="F:oxidoreductase activity, acting on paired donors, with incorporation or reduction of molecular oxygen"/>
    <property type="evidence" value="ECO:0007669"/>
    <property type="project" value="InterPro"/>
</dbReference>
<evidence type="ECO:0000256" key="3">
    <source>
        <dbReference type="ARBA" id="ARBA00023002"/>
    </source>
</evidence>
<gene>
    <name evidence="7" type="ORF">GSMUA_21950.1</name>
</gene>
<dbReference type="AlphaFoldDB" id="A0A804L3S7"/>
<proteinExistence type="inferred from homology"/>
<reference evidence="7" key="1">
    <citation type="submission" date="2021-03" db="EMBL/GenBank/DDBJ databases">
        <authorList>
            <consortium name="Genoscope - CEA"/>
            <person name="William W."/>
        </authorList>
    </citation>
    <scope>NUCLEOTIDE SEQUENCE</scope>
    <source>
        <strain evidence="7">Doubled-haploid Pahang</strain>
    </source>
</reference>
<evidence type="ECO:0000256" key="1">
    <source>
        <dbReference type="ARBA" id="ARBA00010617"/>
    </source>
</evidence>
<protein>
    <submittedName>
        <fullName evidence="7">(wild Malaysian banana) hypothetical protein</fullName>
    </submittedName>
</protein>
<dbReference type="SUPFAM" id="SSF48264">
    <property type="entry name" value="Cytochrome P450"/>
    <property type="match status" value="1"/>
</dbReference>
<dbReference type="PRINTS" id="PR00463">
    <property type="entry name" value="EP450I"/>
</dbReference>
<dbReference type="EMBL" id="HG996475">
    <property type="protein sequence ID" value="CAG1863433.1"/>
    <property type="molecule type" value="Genomic_DNA"/>
</dbReference>
<dbReference type="Gramene" id="Ma11_t03380.1">
    <property type="protein sequence ID" value="Ma11_p03380.1"/>
    <property type="gene ID" value="Ma11_g03380"/>
</dbReference>
<feature type="binding site" description="axial binding residue" evidence="5">
    <location>
        <position position="450"/>
    </location>
    <ligand>
        <name>heme</name>
        <dbReference type="ChEBI" id="CHEBI:30413"/>
    </ligand>
    <ligandPart>
        <name>Fe</name>
        <dbReference type="ChEBI" id="CHEBI:18248"/>
    </ligandPart>
</feature>
<evidence type="ECO:0000256" key="4">
    <source>
        <dbReference type="ARBA" id="ARBA00023004"/>
    </source>
</evidence>
<dbReference type="PROSITE" id="PS00086">
    <property type="entry name" value="CYTOCHROME_P450"/>
    <property type="match status" value="1"/>
</dbReference>
<evidence type="ECO:0000313" key="8">
    <source>
        <dbReference type="EnsemblPlants" id="Ma11_p03380.1"/>
    </source>
</evidence>
<dbReference type="PANTHER" id="PTHR24296">
    <property type="entry name" value="CYTOCHROME P450"/>
    <property type="match status" value="1"/>
</dbReference>
<name>A0A804L3S7_MUSAM</name>
<evidence type="ECO:0000313" key="7">
    <source>
        <dbReference type="EMBL" id="CAG1863433.1"/>
    </source>
</evidence>
<dbReference type="InterPro" id="IPR002401">
    <property type="entry name" value="Cyt_P450_E_grp-I"/>
</dbReference>
<evidence type="ECO:0000256" key="5">
    <source>
        <dbReference type="PIRSR" id="PIRSR602401-1"/>
    </source>
</evidence>
<evidence type="ECO:0000256" key="6">
    <source>
        <dbReference type="RuleBase" id="RU000461"/>
    </source>
</evidence>
<organism evidence="8 9">
    <name type="scientific">Musa acuminata subsp. malaccensis</name>
    <name type="common">Wild banana</name>
    <name type="synonym">Musa malaccensis</name>
    <dbReference type="NCBI Taxonomy" id="214687"/>
    <lineage>
        <taxon>Eukaryota</taxon>
        <taxon>Viridiplantae</taxon>
        <taxon>Streptophyta</taxon>
        <taxon>Embryophyta</taxon>
        <taxon>Tracheophyta</taxon>
        <taxon>Spermatophyta</taxon>
        <taxon>Magnoliopsida</taxon>
        <taxon>Liliopsida</taxon>
        <taxon>Zingiberales</taxon>
        <taxon>Musaceae</taxon>
        <taxon>Musa</taxon>
    </lineage>
</organism>
<dbReference type="Proteomes" id="UP000012960">
    <property type="component" value="Unplaced"/>
</dbReference>
<dbReference type="InterPro" id="IPR036396">
    <property type="entry name" value="Cyt_P450_sf"/>
</dbReference>
<dbReference type="Pfam" id="PF00067">
    <property type="entry name" value="p450"/>
    <property type="match status" value="1"/>
</dbReference>
<dbReference type="CDD" id="cd11064">
    <property type="entry name" value="CYP86A"/>
    <property type="match status" value="1"/>
</dbReference>
<dbReference type="InParanoid" id="A0A804L3S7"/>
<evidence type="ECO:0000313" key="9">
    <source>
        <dbReference type="Proteomes" id="UP000012960"/>
    </source>
</evidence>
<evidence type="ECO:0000256" key="2">
    <source>
        <dbReference type="ARBA" id="ARBA00022723"/>
    </source>
</evidence>
<comment type="similarity">
    <text evidence="1 6">Belongs to the cytochrome P450 family.</text>
</comment>
<reference evidence="8" key="2">
    <citation type="submission" date="2021-05" db="UniProtKB">
        <authorList>
            <consortium name="EnsemblPlants"/>
        </authorList>
    </citation>
    <scope>IDENTIFICATION</scope>
    <source>
        <strain evidence="8">subsp. malaccensis</strain>
    </source>
</reference>
<comment type="cofactor">
    <cofactor evidence="5">
        <name>heme</name>
        <dbReference type="ChEBI" id="CHEBI:30413"/>
    </cofactor>
</comment>
<accession>A0A804L3S7</accession>
<dbReference type="PRINTS" id="PR00385">
    <property type="entry name" value="P450"/>
</dbReference>
<sequence>MDLLSSFPMLASFPFLLFLIWCAHLVFFKARSTPREPPCAGFAAPKCYPLVGNLPHFINNCDRFLEWTTELLVASPTGTVTVAPFVFTANPSNVEHMLKANFDNYPKGGDVVSALHDFLGRGIFISNGEQWKAQRRAASFEFNTKSLRAFVFDRVRHEAADRLVPLLRQASRDGQVLDLQELFDRFAFDNIISLVFDQDADCLRRGNKEGERFFRAFHKAAHLSVDRMKLPHPLVWKLKRWLDTEDERRLRESTAVVHEFVDKYVRLKRSGGCTSSGGDLLSRFAEDGTRTDEFLRDFLLSVVLAGSDTTPAAITWFFYVLSSKPDVVDHIREELRLVRARRCEPGGEAFTLEELREMNYLHAAIAESLRLHPAVPLLPRVCAADDEMPDGTRVRRGWTVMYNSYAMGRAEVIWGKDCGEYKPERWLEVGVFQARSAFQYPVFHAGPRMCLGKEMAVIQMKAITASILEGFDMELAEQRGKHDLSISMRMDGGLPMRFRERRGR</sequence>